<keyword evidence="2" id="KW-1185">Reference proteome</keyword>
<name>A0ABR9UT07_9CHRO</name>
<dbReference type="EMBL" id="JADEWN010000032">
    <property type="protein sequence ID" value="MBE9191422.1"/>
    <property type="molecule type" value="Genomic_DNA"/>
</dbReference>
<accession>A0ABR9UT07</accession>
<reference evidence="1 2" key="1">
    <citation type="submission" date="2020-10" db="EMBL/GenBank/DDBJ databases">
        <authorList>
            <person name="Castelo-Branco R."/>
            <person name="Eusebio N."/>
            <person name="Adriana R."/>
            <person name="Vieira A."/>
            <person name="Brugerolle De Fraissinette N."/>
            <person name="Rezende De Castro R."/>
            <person name="Schneider M.P."/>
            <person name="Vasconcelos V."/>
            <person name="Leao P.N."/>
        </authorList>
    </citation>
    <scope>NUCLEOTIDE SEQUENCE [LARGE SCALE GENOMIC DNA]</scope>
    <source>
        <strain evidence="1 2">LEGE 06123</strain>
    </source>
</reference>
<gene>
    <name evidence="1" type="ORF">IQ230_13910</name>
</gene>
<evidence type="ECO:0000313" key="1">
    <source>
        <dbReference type="EMBL" id="MBE9191422.1"/>
    </source>
</evidence>
<sequence length="70" mass="7713">MDLTQVKRELANSRIHDHLCDAINHLTDAALLAEVSPDYSIEDIATLLDMVKAISAIGHDFPRINSKGNN</sequence>
<proteinExistence type="predicted"/>
<evidence type="ECO:0000313" key="2">
    <source>
        <dbReference type="Proteomes" id="UP000651156"/>
    </source>
</evidence>
<protein>
    <submittedName>
        <fullName evidence="1">Uncharacterized protein</fullName>
    </submittedName>
</protein>
<dbReference type="RefSeq" id="WP_193932565.1">
    <property type="nucleotide sequence ID" value="NZ_CAWPMZ010000062.1"/>
</dbReference>
<comment type="caution">
    <text evidence="1">The sequence shown here is derived from an EMBL/GenBank/DDBJ whole genome shotgun (WGS) entry which is preliminary data.</text>
</comment>
<organism evidence="1 2">
    <name type="scientific">Gloeocapsopsis crepidinum LEGE 06123</name>
    <dbReference type="NCBI Taxonomy" id="588587"/>
    <lineage>
        <taxon>Bacteria</taxon>
        <taxon>Bacillati</taxon>
        <taxon>Cyanobacteriota</taxon>
        <taxon>Cyanophyceae</taxon>
        <taxon>Oscillatoriophycideae</taxon>
        <taxon>Chroococcales</taxon>
        <taxon>Chroococcaceae</taxon>
        <taxon>Gloeocapsopsis</taxon>
    </lineage>
</organism>
<dbReference type="Proteomes" id="UP000651156">
    <property type="component" value="Unassembled WGS sequence"/>
</dbReference>